<dbReference type="GO" id="GO:0000176">
    <property type="term" value="C:nuclear exosome (RNase complex)"/>
    <property type="evidence" value="ECO:0007669"/>
    <property type="project" value="TreeGrafter"/>
</dbReference>
<dbReference type="GO" id="GO:0005840">
    <property type="term" value="C:ribosome"/>
    <property type="evidence" value="ECO:0007669"/>
    <property type="project" value="UniProtKB-KW"/>
</dbReference>
<dbReference type="GO" id="GO:0005730">
    <property type="term" value="C:nucleolus"/>
    <property type="evidence" value="ECO:0007669"/>
    <property type="project" value="UniProtKB-SubCell"/>
</dbReference>
<comment type="subcellular location">
    <subcellularLocation>
        <location evidence="1">Cytoplasm</location>
    </subcellularLocation>
    <subcellularLocation>
        <location evidence="2">Nucleus</location>
        <location evidence="2">Nucleolus</location>
    </subcellularLocation>
</comment>
<keyword evidence="9" id="KW-1185">Reference proteome</keyword>
<dbReference type="OrthoDB" id="272245at2759"/>
<gene>
    <name evidence="8" type="ORF">NEOLEDRAFT_1127183</name>
</gene>
<dbReference type="EMBL" id="KV425552">
    <property type="protein sequence ID" value="KZT30239.1"/>
    <property type="molecule type" value="Genomic_DNA"/>
</dbReference>
<evidence type="ECO:0000313" key="9">
    <source>
        <dbReference type="Proteomes" id="UP000076761"/>
    </source>
</evidence>
<dbReference type="InterPro" id="IPR020568">
    <property type="entry name" value="Ribosomal_Su5_D2-typ_SF"/>
</dbReference>
<evidence type="ECO:0000256" key="2">
    <source>
        <dbReference type="ARBA" id="ARBA00004604"/>
    </source>
</evidence>
<dbReference type="SUPFAM" id="SSF55666">
    <property type="entry name" value="Ribonuclease PH domain 2-like"/>
    <property type="match status" value="1"/>
</dbReference>
<proteinExistence type="inferred from homology"/>
<sequence>MASISLSKSEKSYIQTSLTSTPPIRGDGRSLLDYRPIALEIGVVPLANGSVRLNIGKSTHEGAGGTEVLAAVKLEVEDVVNGDGVDGGRVVCSVSCSPAAYPHLSSNALDDLSYDMTTVLNQTLAHPSLRPSNLGILPKKKSWGLHLDLIVLADSGNVFDALFMAARAALWDTKVPVTRVVEYQAKKGGAVRQDDMDVEQESGLDTRQVSRAVDFELPDYWDEGETLAGQDRWPVCVTLNIVSPIYYLDATLQEEASTPLRLLLALSFPKTEAPTLKASRLLGPGEVELSQIKALVQDGEKHAGELFAALEAKLREEDVRRNQKARDRFILR</sequence>
<dbReference type="PANTHER" id="PTHR11097">
    <property type="entry name" value="EXOSOME COMPLEX EXONUCLEASE RIBOSOMAL RNA PROCESSING PROTEIN"/>
    <property type="match status" value="1"/>
</dbReference>
<dbReference type="AlphaFoldDB" id="A0A165VV32"/>
<reference evidence="8 9" key="1">
    <citation type="journal article" date="2016" name="Mol. Biol. Evol.">
        <title>Comparative Genomics of Early-Diverging Mushroom-Forming Fungi Provides Insights into the Origins of Lignocellulose Decay Capabilities.</title>
        <authorList>
            <person name="Nagy L.G."/>
            <person name="Riley R."/>
            <person name="Tritt A."/>
            <person name="Adam C."/>
            <person name="Daum C."/>
            <person name="Floudas D."/>
            <person name="Sun H."/>
            <person name="Yadav J.S."/>
            <person name="Pangilinan J."/>
            <person name="Larsson K.H."/>
            <person name="Matsuura K."/>
            <person name="Barry K."/>
            <person name="Labutti K."/>
            <person name="Kuo R."/>
            <person name="Ohm R.A."/>
            <person name="Bhattacharya S.S."/>
            <person name="Shirouzu T."/>
            <person name="Yoshinaga Y."/>
            <person name="Martin F.M."/>
            <person name="Grigoriev I.V."/>
            <person name="Hibbett D.S."/>
        </authorList>
    </citation>
    <scope>NUCLEOTIDE SEQUENCE [LARGE SCALE GENOMIC DNA]</scope>
    <source>
        <strain evidence="8 9">HHB14362 ss-1</strain>
    </source>
</reference>
<dbReference type="GO" id="GO:0000467">
    <property type="term" value="P:exonucleolytic trimming to generate mature 3'-end of 5.8S rRNA from tricistronic rRNA transcript (SSU-rRNA, 5.8S rRNA, LSU-rRNA)"/>
    <property type="evidence" value="ECO:0007669"/>
    <property type="project" value="TreeGrafter"/>
</dbReference>
<comment type="similarity">
    <text evidence="3">Belongs to the RNase PH family.</text>
</comment>
<dbReference type="SUPFAM" id="SSF54211">
    <property type="entry name" value="Ribosomal protein S5 domain 2-like"/>
    <property type="match status" value="1"/>
</dbReference>
<dbReference type="STRING" id="1314782.A0A165VV32"/>
<dbReference type="GO" id="GO:0071038">
    <property type="term" value="P:TRAMP-dependent tRNA surveillance pathway"/>
    <property type="evidence" value="ECO:0007669"/>
    <property type="project" value="TreeGrafter"/>
</dbReference>
<dbReference type="Proteomes" id="UP000076761">
    <property type="component" value="Unassembled WGS sequence"/>
</dbReference>
<keyword evidence="8" id="KW-0689">Ribosomal protein</keyword>
<dbReference type="GO" id="GO:0034476">
    <property type="term" value="P:U5 snRNA 3'-end processing"/>
    <property type="evidence" value="ECO:0007669"/>
    <property type="project" value="TreeGrafter"/>
</dbReference>
<dbReference type="GO" id="GO:0034475">
    <property type="term" value="P:U4 snRNA 3'-end processing"/>
    <property type="evidence" value="ECO:0007669"/>
    <property type="project" value="TreeGrafter"/>
</dbReference>
<feature type="domain" description="Exoribonuclease phosphorolytic" evidence="7">
    <location>
        <begin position="34"/>
        <end position="176"/>
    </location>
</feature>
<evidence type="ECO:0000256" key="5">
    <source>
        <dbReference type="ARBA" id="ARBA00022835"/>
    </source>
</evidence>
<dbReference type="InterPro" id="IPR027408">
    <property type="entry name" value="PNPase/RNase_PH_dom_sf"/>
</dbReference>
<dbReference type="GO" id="GO:0071035">
    <property type="term" value="P:nuclear polyadenylation-dependent rRNA catabolic process"/>
    <property type="evidence" value="ECO:0007669"/>
    <property type="project" value="TreeGrafter"/>
</dbReference>
<evidence type="ECO:0000256" key="6">
    <source>
        <dbReference type="ARBA" id="ARBA00042523"/>
    </source>
</evidence>
<evidence type="ECO:0000313" key="8">
    <source>
        <dbReference type="EMBL" id="KZT30239.1"/>
    </source>
</evidence>
<dbReference type="GO" id="GO:0034473">
    <property type="term" value="P:U1 snRNA 3'-end processing"/>
    <property type="evidence" value="ECO:0007669"/>
    <property type="project" value="TreeGrafter"/>
</dbReference>
<dbReference type="PANTHER" id="PTHR11097:SF8">
    <property type="entry name" value="EXOSOME COMPLEX COMPONENT RRP42"/>
    <property type="match status" value="1"/>
</dbReference>
<dbReference type="GO" id="GO:0035925">
    <property type="term" value="F:mRNA 3'-UTR AU-rich region binding"/>
    <property type="evidence" value="ECO:0007669"/>
    <property type="project" value="TreeGrafter"/>
</dbReference>
<dbReference type="Pfam" id="PF01138">
    <property type="entry name" value="RNase_PH"/>
    <property type="match status" value="1"/>
</dbReference>
<evidence type="ECO:0000259" key="7">
    <source>
        <dbReference type="Pfam" id="PF01138"/>
    </source>
</evidence>
<dbReference type="InterPro" id="IPR001247">
    <property type="entry name" value="ExoRNase_PH_dom1"/>
</dbReference>
<dbReference type="GO" id="GO:0016075">
    <property type="term" value="P:rRNA catabolic process"/>
    <property type="evidence" value="ECO:0007669"/>
    <property type="project" value="TreeGrafter"/>
</dbReference>
<dbReference type="GO" id="GO:0071028">
    <property type="term" value="P:nuclear mRNA surveillance"/>
    <property type="evidence" value="ECO:0007669"/>
    <property type="project" value="TreeGrafter"/>
</dbReference>
<organism evidence="8 9">
    <name type="scientific">Neolentinus lepideus HHB14362 ss-1</name>
    <dbReference type="NCBI Taxonomy" id="1314782"/>
    <lineage>
        <taxon>Eukaryota</taxon>
        <taxon>Fungi</taxon>
        <taxon>Dikarya</taxon>
        <taxon>Basidiomycota</taxon>
        <taxon>Agaricomycotina</taxon>
        <taxon>Agaricomycetes</taxon>
        <taxon>Gloeophyllales</taxon>
        <taxon>Gloeophyllaceae</taxon>
        <taxon>Neolentinus</taxon>
    </lineage>
</organism>
<keyword evidence="8" id="KW-0687">Ribonucleoprotein</keyword>
<evidence type="ECO:0000256" key="3">
    <source>
        <dbReference type="ARBA" id="ARBA00006678"/>
    </source>
</evidence>
<evidence type="ECO:0000256" key="1">
    <source>
        <dbReference type="ARBA" id="ARBA00004496"/>
    </source>
</evidence>
<dbReference type="FunCoup" id="A0A165VV32">
    <property type="interactions" value="59"/>
</dbReference>
<dbReference type="InterPro" id="IPR050590">
    <property type="entry name" value="Exosome_comp_Rrp42_subfam"/>
</dbReference>
<accession>A0A165VV32</accession>
<keyword evidence="5" id="KW-0271">Exosome</keyword>
<keyword evidence="4" id="KW-0963">Cytoplasm</keyword>
<dbReference type="GO" id="GO:0000177">
    <property type="term" value="C:cytoplasmic exosome (RNase complex)"/>
    <property type="evidence" value="ECO:0007669"/>
    <property type="project" value="TreeGrafter"/>
</dbReference>
<evidence type="ECO:0000256" key="4">
    <source>
        <dbReference type="ARBA" id="ARBA00022490"/>
    </source>
</evidence>
<dbReference type="InParanoid" id="A0A165VV32"/>
<dbReference type="Gene3D" id="3.30.230.70">
    <property type="entry name" value="GHMP Kinase, N-terminal domain"/>
    <property type="match status" value="1"/>
</dbReference>
<protein>
    <recommendedName>
        <fullName evidence="6">Ribosomal RNA-processing protein 42</fullName>
    </recommendedName>
</protein>
<name>A0A165VV32_9AGAM</name>
<dbReference type="InterPro" id="IPR036345">
    <property type="entry name" value="ExoRNase_PH_dom2_sf"/>
</dbReference>